<evidence type="ECO:0000256" key="1">
    <source>
        <dbReference type="SAM" id="Phobius"/>
    </source>
</evidence>
<organism evidence="2 3">
    <name type="scientific">Hyaloscypha hepaticicola</name>
    <dbReference type="NCBI Taxonomy" id="2082293"/>
    <lineage>
        <taxon>Eukaryota</taxon>
        <taxon>Fungi</taxon>
        <taxon>Dikarya</taxon>
        <taxon>Ascomycota</taxon>
        <taxon>Pezizomycotina</taxon>
        <taxon>Leotiomycetes</taxon>
        <taxon>Helotiales</taxon>
        <taxon>Hyaloscyphaceae</taxon>
        <taxon>Hyaloscypha</taxon>
    </lineage>
</organism>
<sequence>MRIVAWLRDPNEDRGTIRRKLQAKHTAGQTNLVAVSDLDASMTLAARVLLMVSIGDFGLSVTIGQPILWESGPLQRVVDGVFEPATGHLETFRLPKIFNAVNLGRIAGIKVCWTSNLADHLLMNDDEGMVTLFHHVTFLKLHQKSDCLLLSDALISETILTLALLLPSNCRATRKYFEKCRARFSLDPAAGYCGHMSARARRIESFRHWKDRLTILKQAFDDSEPHTISSWWYDDRKRVQWYTFWIAALVFLLTVVFGTIQSITAVIQAWVAVKSIP</sequence>
<gene>
    <name evidence="2" type="ORF">NA56DRAFT_582775</name>
</gene>
<accession>A0A2J6PLM8</accession>
<evidence type="ECO:0000313" key="3">
    <source>
        <dbReference type="Proteomes" id="UP000235672"/>
    </source>
</evidence>
<protein>
    <submittedName>
        <fullName evidence="2">Uncharacterized protein</fullName>
    </submittedName>
</protein>
<reference evidence="2 3" key="1">
    <citation type="submission" date="2016-05" db="EMBL/GenBank/DDBJ databases">
        <title>A degradative enzymes factory behind the ericoid mycorrhizal symbiosis.</title>
        <authorList>
            <consortium name="DOE Joint Genome Institute"/>
            <person name="Martino E."/>
            <person name="Morin E."/>
            <person name="Grelet G."/>
            <person name="Kuo A."/>
            <person name="Kohler A."/>
            <person name="Daghino S."/>
            <person name="Barry K."/>
            <person name="Choi C."/>
            <person name="Cichocki N."/>
            <person name="Clum A."/>
            <person name="Copeland A."/>
            <person name="Hainaut M."/>
            <person name="Haridas S."/>
            <person name="Labutti K."/>
            <person name="Lindquist E."/>
            <person name="Lipzen A."/>
            <person name="Khouja H.-R."/>
            <person name="Murat C."/>
            <person name="Ohm R."/>
            <person name="Olson A."/>
            <person name="Spatafora J."/>
            <person name="Veneault-Fourrey C."/>
            <person name="Henrissat B."/>
            <person name="Grigoriev I."/>
            <person name="Martin F."/>
            <person name="Perotto S."/>
        </authorList>
    </citation>
    <scope>NUCLEOTIDE SEQUENCE [LARGE SCALE GENOMIC DNA]</scope>
    <source>
        <strain evidence="2 3">UAMH 7357</strain>
    </source>
</reference>
<feature type="transmembrane region" description="Helical" evidence="1">
    <location>
        <begin position="244"/>
        <end position="271"/>
    </location>
</feature>
<dbReference type="OrthoDB" id="5428890at2759"/>
<name>A0A2J6PLM8_9HELO</name>
<dbReference type="AlphaFoldDB" id="A0A2J6PLM8"/>
<dbReference type="EMBL" id="KZ613517">
    <property type="protein sequence ID" value="PMD14935.1"/>
    <property type="molecule type" value="Genomic_DNA"/>
</dbReference>
<keyword evidence="1" id="KW-0472">Membrane</keyword>
<proteinExistence type="predicted"/>
<keyword evidence="1" id="KW-0812">Transmembrane</keyword>
<keyword evidence="1" id="KW-1133">Transmembrane helix</keyword>
<dbReference type="Proteomes" id="UP000235672">
    <property type="component" value="Unassembled WGS sequence"/>
</dbReference>
<evidence type="ECO:0000313" key="2">
    <source>
        <dbReference type="EMBL" id="PMD14935.1"/>
    </source>
</evidence>
<keyword evidence="3" id="KW-1185">Reference proteome</keyword>